<comment type="caution">
    <text evidence="8">The sequence shown here is derived from an EMBL/GenBank/DDBJ whole genome shotgun (WGS) entry which is preliminary data.</text>
</comment>
<evidence type="ECO:0000259" key="7">
    <source>
        <dbReference type="Pfam" id="PF01555"/>
    </source>
</evidence>
<name>U7DAJ9_9BACT</name>
<evidence type="ECO:0000256" key="6">
    <source>
        <dbReference type="ARBA" id="ARBA00047942"/>
    </source>
</evidence>
<dbReference type="STRING" id="1313304.CALK_0218"/>
<organism evidence="8 9">
    <name type="scientific">Chitinivibrio alkaliphilus ACht1</name>
    <dbReference type="NCBI Taxonomy" id="1313304"/>
    <lineage>
        <taxon>Bacteria</taxon>
        <taxon>Pseudomonadati</taxon>
        <taxon>Fibrobacterota</taxon>
        <taxon>Chitinivibrionia</taxon>
        <taxon>Chitinivibrionales</taxon>
        <taxon>Chitinivibrionaceae</taxon>
        <taxon>Chitinivibrio</taxon>
    </lineage>
</organism>
<dbReference type="EMBL" id="ASJR01000002">
    <property type="protein sequence ID" value="ERP39057.1"/>
    <property type="molecule type" value="Genomic_DNA"/>
</dbReference>
<dbReference type="GO" id="GO:0032259">
    <property type="term" value="P:methylation"/>
    <property type="evidence" value="ECO:0007669"/>
    <property type="project" value="UniProtKB-KW"/>
</dbReference>
<dbReference type="GO" id="GO:0008170">
    <property type="term" value="F:N-methyltransferase activity"/>
    <property type="evidence" value="ECO:0007669"/>
    <property type="project" value="InterPro"/>
</dbReference>
<dbReference type="InterPro" id="IPR029063">
    <property type="entry name" value="SAM-dependent_MTases_sf"/>
</dbReference>
<comment type="catalytic activity">
    <reaction evidence="6">
        <text>a 2'-deoxyadenosine in DNA + S-adenosyl-L-methionine = an N(6)-methyl-2'-deoxyadenosine in DNA + S-adenosyl-L-homocysteine + H(+)</text>
        <dbReference type="Rhea" id="RHEA:15197"/>
        <dbReference type="Rhea" id="RHEA-COMP:12418"/>
        <dbReference type="Rhea" id="RHEA-COMP:12419"/>
        <dbReference type="ChEBI" id="CHEBI:15378"/>
        <dbReference type="ChEBI" id="CHEBI:57856"/>
        <dbReference type="ChEBI" id="CHEBI:59789"/>
        <dbReference type="ChEBI" id="CHEBI:90615"/>
        <dbReference type="ChEBI" id="CHEBI:90616"/>
        <dbReference type="EC" id="2.1.1.72"/>
    </reaction>
</comment>
<dbReference type="PIRSF" id="PIRSF015855">
    <property type="entry name" value="TypeIII_Mtase_mKpnI"/>
    <property type="match status" value="1"/>
</dbReference>
<dbReference type="PROSITE" id="PS00092">
    <property type="entry name" value="N6_MTASE"/>
    <property type="match status" value="1"/>
</dbReference>
<dbReference type="PRINTS" id="PR00506">
    <property type="entry name" value="D21N6MTFRASE"/>
</dbReference>
<evidence type="ECO:0000313" key="9">
    <source>
        <dbReference type="Proteomes" id="UP000017148"/>
    </source>
</evidence>
<keyword evidence="5" id="KW-0949">S-adenosyl-L-methionine</keyword>
<accession>U7DAJ9</accession>
<dbReference type="OrthoDB" id="9816043at2"/>
<keyword evidence="3 8" id="KW-0489">Methyltransferase</keyword>
<dbReference type="EC" id="2.1.1.72" evidence="2"/>
<dbReference type="Pfam" id="PF01555">
    <property type="entry name" value="N6_N4_Mtase"/>
    <property type="match status" value="1"/>
</dbReference>
<evidence type="ECO:0000256" key="5">
    <source>
        <dbReference type="ARBA" id="ARBA00022691"/>
    </source>
</evidence>
<sequence length="614" mass="69941">MEKMDGKTMDIVAENVGKLKELFPEAFTEGKVDFEALKEVLGTFVDDRDERYSFTWNGKSKARMIAQTPSTGALRPCKDESVDWDTTQNIFIEGDNLEVLKLLQKSYHKKVKMIYIDPPYNTGHDFVYKDNFKDNIKNYKEITGQVDGEGRNLSNNPETSGRYHTDWLNMMYPRLKLARNLLKDNGVIFISIDDTEVSNLRKISDEVFGEENFVAELVWKRRVSSAMADNNVSADHDYVICFQKGDLKDFKGFQKDFKRYSNPDNDPRGPWILDNLTVGMNASMRPNQAYDLVDPATGNVYPFNPNRVWAFIPESMDRMIKEGRIVFPKDTSKRPMQKRFRDELKSTHNPFSTLMMDRVGLNTEATRNIQELMGGNVFDYSKPLSLLTTLIPQVCNGNDVILDFFAGSSVTAHAAMKLNAEESGNRKFIMVQLPEACDEKSEAYKAGYKTISEIGKERIRRAAAKIKAENPEYQGDLGFKVFKLDSTNIKPWEVDFDMTERTLEDFISNIKTDRREEDVLYEVLLKYGLDLTLPITEHTIAGQKVFDIGMGALIICLSDAISLEVVEGIAKLKDELNPEIMRVVFKDSGFKDDVVKTNAVQILKQAGIIDVRSL</sequence>
<evidence type="ECO:0000256" key="1">
    <source>
        <dbReference type="ARBA" id="ARBA00006594"/>
    </source>
</evidence>
<dbReference type="eggNOG" id="COG2189">
    <property type="taxonomic scope" value="Bacteria"/>
</dbReference>
<reference evidence="8 9" key="1">
    <citation type="journal article" date="2013" name="Environ. Microbiol.">
        <title>Genome analysis of Chitinivibrio alkaliphilus gen. nov., sp. nov., a novel extremely haloalkaliphilic anaerobic chitinolytic bacterium from the candidate phylum Termite Group 3.</title>
        <authorList>
            <person name="Sorokin D.Y."/>
            <person name="Gumerov V.M."/>
            <person name="Rakitin A.L."/>
            <person name="Beletsky A.V."/>
            <person name="Damste J.S."/>
            <person name="Muyzer G."/>
            <person name="Mardanov A.V."/>
            <person name="Ravin N.V."/>
        </authorList>
    </citation>
    <scope>NUCLEOTIDE SEQUENCE [LARGE SCALE GENOMIC DNA]</scope>
    <source>
        <strain evidence="8 9">ACht1</strain>
    </source>
</reference>
<gene>
    <name evidence="8" type="ORF">CALK_0218</name>
</gene>
<dbReference type="PATRIC" id="fig|1313304.3.peg.204"/>
<dbReference type="InterPro" id="IPR002052">
    <property type="entry name" value="DNA_methylase_N6_adenine_CS"/>
</dbReference>
<feature type="domain" description="DNA methylase N-4/N-6" evidence="7">
    <location>
        <begin position="111"/>
        <end position="428"/>
    </location>
</feature>
<dbReference type="SUPFAM" id="SSF53335">
    <property type="entry name" value="S-adenosyl-L-methionine-dependent methyltransferases"/>
    <property type="match status" value="1"/>
</dbReference>
<proteinExistence type="inferred from homology"/>
<keyword evidence="4" id="KW-0808">Transferase</keyword>
<dbReference type="Gene3D" id="3.40.50.150">
    <property type="entry name" value="Vaccinia Virus protein VP39"/>
    <property type="match status" value="1"/>
</dbReference>
<dbReference type="Proteomes" id="UP000017148">
    <property type="component" value="Unassembled WGS sequence"/>
</dbReference>
<evidence type="ECO:0000256" key="3">
    <source>
        <dbReference type="ARBA" id="ARBA00022603"/>
    </source>
</evidence>
<comment type="similarity">
    <text evidence="1">Belongs to the N(4)/N(6)-methyltransferase family.</text>
</comment>
<dbReference type="RefSeq" id="WP_022635770.1">
    <property type="nucleotide sequence ID" value="NZ_ASJR01000002.1"/>
</dbReference>
<evidence type="ECO:0000256" key="2">
    <source>
        <dbReference type="ARBA" id="ARBA00011900"/>
    </source>
</evidence>
<dbReference type="AlphaFoldDB" id="U7DAJ9"/>
<dbReference type="InterPro" id="IPR002295">
    <property type="entry name" value="N4/N6-MTase_EcoPI_Mod-like"/>
</dbReference>
<dbReference type="GO" id="GO:0009007">
    <property type="term" value="F:site-specific DNA-methyltransferase (adenine-specific) activity"/>
    <property type="evidence" value="ECO:0007669"/>
    <property type="project" value="UniProtKB-EC"/>
</dbReference>
<evidence type="ECO:0000256" key="4">
    <source>
        <dbReference type="ARBA" id="ARBA00022679"/>
    </source>
</evidence>
<dbReference type="InterPro" id="IPR002941">
    <property type="entry name" value="DNA_methylase_N4/N6"/>
</dbReference>
<protein>
    <recommendedName>
        <fullName evidence="2">site-specific DNA-methyltransferase (adenine-specific)</fullName>
        <ecNumber evidence="2">2.1.1.72</ecNumber>
    </recommendedName>
</protein>
<keyword evidence="9" id="KW-1185">Reference proteome</keyword>
<dbReference type="GO" id="GO:0003677">
    <property type="term" value="F:DNA binding"/>
    <property type="evidence" value="ECO:0007669"/>
    <property type="project" value="InterPro"/>
</dbReference>
<evidence type="ECO:0000313" key="8">
    <source>
        <dbReference type="EMBL" id="ERP39057.1"/>
    </source>
</evidence>